<dbReference type="GO" id="GO:0005737">
    <property type="term" value="C:cytoplasm"/>
    <property type="evidence" value="ECO:0007669"/>
    <property type="project" value="UniProtKB-SubCell"/>
</dbReference>
<comment type="similarity">
    <text evidence="2 9">Belongs to the 4HPPD family.</text>
</comment>
<keyword evidence="6" id="KW-0828">Tyrosine catabolism</keyword>
<keyword evidence="7 10" id="KW-0408">Iron</keyword>
<dbReference type="GeneID" id="115729690"/>
<evidence type="ECO:0000256" key="1">
    <source>
        <dbReference type="ARBA" id="ARBA00005162"/>
    </source>
</evidence>
<sequence>MSNQNDGVSSGSDVFKLVGFSNFVRSNPRSDLFPVRRFHHVEFWCTDATNVSGRFSWGLGMPVVAKSDLSTGNATHATYLCRSGDLCFLFTAPYSPSIASSDGLGPSSMASLPSFSYSACVAFAAKHGLAVRALAIEVEDADAAFRTSVAHGARPVSPPVVLDGRAAIAEVHLYGDVVLRYVSYKTPASDRDNSSPDSWFLPRFQPTDEASSFPLDFGIRRLDHAVGNVHELGPAVSYVKQFTGLHEFAEFTKDDVGTDESGLNSVVLGNNDETVLLPLNEPVLGTKRRSPIQTYLEHNEGPGVHHLALMSEDIFRTLKEMRKRSGVGGFQLMPPPPPPPPPTYYRNLRGRAGDVLTEEQMKECEELGIMVDRDDEGTLLQIFTKPVGDRPTLFIEIVQRVGCMLTDDVGKLYQKGGCGGFGKGNFSELFKSIEEYERTLESPA</sequence>
<evidence type="ECO:0000259" key="11">
    <source>
        <dbReference type="PROSITE" id="PS51819"/>
    </source>
</evidence>
<dbReference type="GO" id="GO:0003868">
    <property type="term" value="F:4-hydroxyphenylpyruvate dioxygenase activity"/>
    <property type="evidence" value="ECO:0007669"/>
    <property type="project" value="InterPro"/>
</dbReference>
<reference evidence="13" key="1">
    <citation type="submission" date="2025-08" db="UniProtKB">
        <authorList>
            <consortium name="RefSeq"/>
        </authorList>
    </citation>
    <scope>IDENTIFICATION</scope>
    <source>
        <tissue evidence="13">Leaf</tissue>
    </source>
</reference>
<dbReference type="AlphaFoldDB" id="A0A8B8N260"/>
<evidence type="ECO:0000256" key="3">
    <source>
        <dbReference type="ARBA" id="ARBA00013222"/>
    </source>
</evidence>
<dbReference type="KEGG" id="rarg:115729690"/>
<evidence type="ECO:0000256" key="8">
    <source>
        <dbReference type="ARBA" id="ARBA00023232"/>
    </source>
</evidence>
<evidence type="ECO:0000313" key="12">
    <source>
        <dbReference type="Proteomes" id="UP000827889"/>
    </source>
</evidence>
<accession>A0A8B8N260</accession>
<name>A0A8B8N260_9MYRT</name>
<evidence type="ECO:0000256" key="6">
    <source>
        <dbReference type="ARBA" id="ARBA00022878"/>
    </source>
</evidence>
<dbReference type="InterPro" id="IPR037523">
    <property type="entry name" value="VOC_core"/>
</dbReference>
<evidence type="ECO:0000256" key="10">
    <source>
        <dbReference type="PIRSR" id="PIRSR009283-1"/>
    </source>
</evidence>
<comment type="pathway">
    <text evidence="1">Amino-acid degradation; L-phenylalanine degradation; acetoacetate and fumarate from L-phenylalanine: step 3/6.</text>
</comment>
<dbReference type="InterPro" id="IPR041736">
    <property type="entry name" value="4OHPhenylPyrv_dOase_N"/>
</dbReference>
<evidence type="ECO:0000256" key="7">
    <source>
        <dbReference type="ARBA" id="ARBA00023004"/>
    </source>
</evidence>
<dbReference type="NCBIfam" id="TIGR01263">
    <property type="entry name" value="4HPPD"/>
    <property type="match status" value="1"/>
</dbReference>
<feature type="domain" description="VOC" evidence="11">
    <location>
        <begin position="221"/>
        <end position="385"/>
    </location>
</feature>
<dbReference type="Gene3D" id="3.10.180.10">
    <property type="entry name" value="2,3-Dihydroxybiphenyl 1,2-Dioxygenase, domain 1"/>
    <property type="match status" value="2"/>
</dbReference>
<evidence type="ECO:0000313" key="13">
    <source>
        <dbReference type="RefSeq" id="XP_030516174.2"/>
    </source>
</evidence>
<protein>
    <recommendedName>
        <fullName evidence="3 9">4-hydroxyphenylpyruvate dioxygenase</fullName>
    </recommendedName>
</protein>
<feature type="binding site" evidence="10">
    <location>
        <position position="306"/>
    </location>
    <ligand>
        <name>Fe cation</name>
        <dbReference type="ChEBI" id="CHEBI:24875"/>
    </ligand>
</feature>
<dbReference type="CDD" id="cd08342">
    <property type="entry name" value="HPPD_N_like"/>
    <property type="match status" value="1"/>
</dbReference>
<dbReference type="PIRSF" id="PIRSF009283">
    <property type="entry name" value="HPP_dOase"/>
    <property type="match status" value="1"/>
</dbReference>
<organism evidence="12 13">
    <name type="scientific">Rhodamnia argentea</name>
    <dbReference type="NCBI Taxonomy" id="178133"/>
    <lineage>
        <taxon>Eukaryota</taxon>
        <taxon>Viridiplantae</taxon>
        <taxon>Streptophyta</taxon>
        <taxon>Embryophyta</taxon>
        <taxon>Tracheophyta</taxon>
        <taxon>Spermatophyta</taxon>
        <taxon>Magnoliopsida</taxon>
        <taxon>eudicotyledons</taxon>
        <taxon>Gunneridae</taxon>
        <taxon>Pentapetalae</taxon>
        <taxon>rosids</taxon>
        <taxon>malvids</taxon>
        <taxon>Myrtales</taxon>
        <taxon>Myrtaceae</taxon>
        <taxon>Myrtoideae</taxon>
        <taxon>Myrteae</taxon>
        <taxon>Australasian group</taxon>
        <taxon>Rhodamnia</taxon>
    </lineage>
</organism>
<evidence type="ECO:0000256" key="5">
    <source>
        <dbReference type="ARBA" id="ARBA00022737"/>
    </source>
</evidence>
<comment type="cofactor">
    <cofactor evidence="10">
        <name>Fe cation</name>
        <dbReference type="ChEBI" id="CHEBI:24875"/>
    </cofactor>
    <text evidence="10">Binds 1 Fe cation per subunit.</text>
</comment>
<dbReference type="InterPro" id="IPR029068">
    <property type="entry name" value="Glyas_Bleomycin-R_OHBP_Dase"/>
</dbReference>
<dbReference type="GO" id="GO:0006559">
    <property type="term" value="P:L-phenylalanine catabolic process"/>
    <property type="evidence" value="ECO:0007669"/>
    <property type="project" value="UniProtKB-KW"/>
</dbReference>
<gene>
    <name evidence="13" type="primary">LOC115729690</name>
</gene>
<dbReference type="RefSeq" id="XP_030516174.2">
    <property type="nucleotide sequence ID" value="XM_030660314.2"/>
</dbReference>
<dbReference type="CDD" id="cd07250">
    <property type="entry name" value="HPPD_C_like"/>
    <property type="match status" value="1"/>
</dbReference>
<evidence type="ECO:0000256" key="4">
    <source>
        <dbReference type="ARBA" id="ARBA00022723"/>
    </source>
</evidence>
<keyword evidence="4 10" id="KW-0479">Metal-binding</keyword>
<keyword evidence="8" id="KW-0585">Phenylalanine catabolism</keyword>
<keyword evidence="12" id="KW-1185">Reference proteome</keyword>
<dbReference type="PROSITE" id="PS51819">
    <property type="entry name" value="VOC"/>
    <property type="match status" value="2"/>
</dbReference>
<dbReference type="Proteomes" id="UP000827889">
    <property type="component" value="Chromosome 10"/>
</dbReference>
<evidence type="ECO:0000256" key="2">
    <source>
        <dbReference type="ARBA" id="ARBA00005877"/>
    </source>
</evidence>
<proteinExistence type="inferred from homology"/>
<dbReference type="GO" id="GO:0046872">
    <property type="term" value="F:metal ion binding"/>
    <property type="evidence" value="ECO:0007669"/>
    <property type="project" value="UniProtKB-KW"/>
</dbReference>
<dbReference type="InterPro" id="IPR005956">
    <property type="entry name" value="4OHPhenylPyrv_dOase"/>
</dbReference>
<dbReference type="InterPro" id="IPR041735">
    <property type="entry name" value="4OHPhenylPyrv_dOase_C"/>
</dbReference>
<keyword evidence="5" id="KW-0677">Repeat</keyword>
<evidence type="ECO:0000256" key="9">
    <source>
        <dbReference type="PIRNR" id="PIRNR009283"/>
    </source>
</evidence>
<dbReference type="SUPFAM" id="SSF54593">
    <property type="entry name" value="Glyoxalase/Bleomycin resistance protein/Dihydroxybiphenyl dioxygenase"/>
    <property type="match status" value="1"/>
</dbReference>
<feature type="domain" description="VOC" evidence="11">
    <location>
        <begin position="37"/>
        <end position="206"/>
    </location>
</feature>
<feature type="binding site" evidence="10">
    <location>
        <position position="396"/>
    </location>
    <ligand>
        <name>Fe cation</name>
        <dbReference type="ChEBI" id="CHEBI:24875"/>
    </ligand>
</feature>
<dbReference type="PANTHER" id="PTHR11959">
    <property type="entry name" value="4-HYDROXYPHENYLPYRUVATE DIOXYGENASE"/>
    <property type="match status" value="1"/>
</dbReference>
<dbReference type="GO" id="GO:0006572">
    <property type="term" value="P:L-tyrosine catabolic process"/>
    <property type="evidence" value="ECO:0007669"/>
    <property type="project" value="UniProtKB-KW"/>
</dbReference>
<dbReference type="PANTHER" id="PTHR11959:SF1">
    <property type="entry name" value="4-HYDROXYPHENYLPYRUVATE DIOXYGENASE"/>
    <property type="match status" value="1"/>
</dbReference>
<feature type="binding site" evidence="10">
    <location>
        <position position="224"/>
    </location>
    <ligand>
        <name>Fe cation</name>
        <dbReference type="ChEBI" id="CHEBI:24875"/>
    </ligand>
</feature>